<proteinExistence type="predicted"/>
<evidence type="ECO:0000313" key="2">
    <source>
        <dbReference type="Proteomes" id="UP000826014"/>
    </source>
</evidence>
<sequence length="74" mass="8691">MAPVSFFCAFIFLLTKEPQFLAEVSIQRTTKITDYYVKLPEVYRVFLNYPILCITLPKKRNGFSATFVIIEENY</sequence>
<evidence type="ECO:0008006" key="3">
    <source>
        <dbReference type="Google" id="ProtNLM"/>
    </source>
</evidence>
<gene>
    <name evidence="1" type="ORF">RHABOEDO_000221</name>
</gene>
<name>A0ABX8UYS6_9BACT</name>
<keyword evidence="2" id="KW-1185">Reference proteome</keyword>
<reference evidence="1 2" key="1">
    <citation type="journal article" date="2022" name="bioRxiv">
        <title>Ecology and evolution of chlamydial symbionts of arthropods.</title>
        <authorList>
            <person name="Halter T."/>
            <person name="Koestlbacher S."/>
            <person name="Collingro A."/>
            <person name="Sixt B.S."/>
            <person name="Toenshoff E.R."/>
            <person name="Hendrickx F."/>
            <person name="Kostanjsek R."/>
            <person name="Horn M."/>
        </authorList>
    </citation>
    <scope>NUCLEOTIDE SEQUENCE [LARGE SCALE GENOMIC DNA]</scope>
    <source>
        <strain evidence="1">W744xW776</strain>
    </source>
</reference>
<protein>
    <recommendedName>
        <fullName evidence="3">Secreted protein</fullName>
    </recommendedName>
</protein>
<dbReference type="Proteomes" id="UP000826014">
    <property type="component" value="Chromosome"/>
</dbReference>
<organism evidence="1 2">
    <name type="scientific">Candidatus Rhabdochlamydia oedothoracis</name>
    <dbReference type="NCBI Taxonomy" id="2720720"/>
    <lineage>
        <taxon>Bacteria</taxon>
        <taxon>Pseudomonadati</taxon>
        <taxon>Chlamydiota</taxon>
        <taxon>Chlamydiia</taxon>
        <taxon>Parachlamydiales</taxon>
        <taxon>Candidatus Rhabdochlamydiaceae</taxon>
        <taxon>Candidatus Rhabdochlamydia</taxon>
    </lineage>
</organism>
<evidence type="ECO:0000313" key="1">
    <source>
        <dbReference type="EMBL" id="QYF48119.1"/>
    </source>
</evidence>
<dbReference type="EMBL" id="CP075587">
    <property type="protein sequence ID" value="QYF48119.1"/>
    <property type="molecule type" value="Genomic_DNA"/>
</dbReference>
<accession>A0ABX8UYS6</accession>